<dbReference type="InterPro" id="IPR025827">
    <property type="entry name" value="Zn_ribbon_recom_dom"/>
</dbReference>
<keyword evidence="4" id="KW-1185">Reference proteome</keyword>
<organism evidence="2 4">
    <name type="scientific">Arcanobacterium hippocoleae</name>
    <dbReference type="NCBI Taxonomy" id="149017"/>
    <lineage>
        <taxon>Bacteria</taxon>
        <taxon>Bacillati</taxon>
        <taxon>Actinomycetota</taxon>
        <taxon>Actinomycetes</taxon>
        <taxon>Actinomycetales</taxon>
        <taxon>Actinomycetaceae</taxon>
        <taxon>Arcanobacterium</taxon>
    </lineage>
</organism>
<accession>A0ABU1SZI4</accession>
<reference evidence="2 4" key="1">
    <citation type="submission" date="2023-07" db="EMBL/GenBank/DDBJ databases">
        <title>Sequencing the genomes of 1000 actinobacteria strains.</title>
        <authorList>
            <person name="Klenk H.-P."/>
        </authorList>
    </citation>
    <scope>NUCLEOTIDE SEQUENCE [LARGE SCALE GENOMIC DNA]</scope>
    <source>
        <strain evidence="2 4">DSM 15539</strain>
    </source>
</reference>
<feature type="domain" description="Recombinase zinc beta ribbon" evidence="1">
    <location>
        <begin position="71"/>
        <end position="124"/>
    </location>
</feature>
<dbReference type="Proteomes" id="UP001266099">
    <property type="component" value="Unassembled WGS sequence"/>
</dbReference>
<evidence type="ECO:0000313" key="3">
    <source>
        <dbReference type="EMBL" id="MDR6940150.1"/>
    </source>
</evidence>
<dbReference type="EMBL" id="JAVDUJ010000001">
    <property type="protein sequence ID" value="MDR6940150.1"/>
    <property type="molecule type" value="Genomic_DNA"/>
</dbReference>
<sequence length="228" mass="25676">MHELKQQISAQERRMDYSITNFYLDNLAVAGVISCDELRAAQDFISAELKVFSAVRKILGFGKPRSFGRQLSGRIECEDCGAKYGHKTWHSGTPHRADVWECATNHKKRGSCVTPHIYQEILQRKLVESQQILAERHQDLRKGVVGVLRKIGCVATSQFLHARMRSFERSGDAVLFLPDFLEILEGGMVLTSNQLGLVFITGEAVTLDLPQRWTPVLYADDLAVKGRC</sequence>
<dbReference type="RefSeq" id="WP_376975296.1">
    <property type="nucleotide sequence ID" value="NZ_JBHSLS010000001.1"/>
</dbReference>
<name>A0ABU1SZI4_9ACTO</name>
<dbReference type="Pfam" id="PF13408">
    <property type="entry name" value="Zn_ribbon_recom"/>
    <property type="match status" value="1"/>
</dbReference>
<proteinExistence type="predicted"/>
<dbReference type="EMBL" id="JAVDUJ010000001">
    <property type="protein sequence ID" value="MDR6938458.1"/>
    <property type="molecule type" value="Genomic_DNA"/>
</dbReference>
<protein>
    <recommendedName>
        <fullName evidence="1">Recombinase zinc beta ribbon domain-containing protein</fullName>
    </recommendedName>
</protein>
<gene>
    <name evidence="2" type="ORF">J2S36_000001</name>
    <name evidence="3" type="ORF">J2S36_001693</name>
</gene>
<evidence type="ECO:0000313" key="4">
    <source>
        <dbReference type="Proteomes" id="UP001266099"/>
    </source>
</evidence>
<evidence type="ECO:0000313" key="2">
    <source>
        <dbReference type="EMBL" id="MDR6938458.1"/>
    </source>
</evidence>
<evidence type="ECO:0000259" key="1">
    <source>
        <dbReference type="Pfam" id="PF13408"/>
    </source>
</evidence>
<comment type="caution">
    <text evidence="2">The sequence shown here is derived from an EMBL/GenBank/DDBJ whole genome shotgun (WGS) entry which is preliminary data.</text>
</comment>